<dbReference type="Gene3D" id="2.40.440.10">
    <property type="entry name" value="L,D-transpeptidase catalytic domain-like"/>
    <property type="match status" value="1"/>
</dbReference>
<evidence type="ECO:0000256" key="4">
    <source>
        <dbReference type="ARBA" id="ARBA00022984"/>
    </source>
</evidence>
<dbReference type="EMBL" id="CAEZXS010000050">
    <property type="protein sequence ID" value="CAB4693944.1"/>
    <property type="molecule type" value="Genomic_DNA"/>
</dbReference>
<evidence type="ECO:0000259" key="7">
    <source>
        <dbReference type="PROSITE" id="PS52029"/>
    </source>
</evidence>
<sequence length="329" mass="34273">MTKSSQRRRAVIWVTGGLLSAAVISGLVLATRSAQNTPSTTATPPATAGKTTSSTIPRTVPTTTTSIVVEYQTLPPGTHEVATVRSQFNQVQVQSKPPAGWNTSLTPVITSADPVPPRSGQDLGRVLIPSAEIAVSGRRVTPTGWVFTNPGAYQPPQPLIFGVVSREGSWTEVQLPVRPNGTTGWIKSDLLVLSTTQRQVVVSLADRSLRVVDAGQELFAAPISVGRPSSPTPTGSFYVTDIVPSANPAGGYGPVALALNGYSEAMDTFGGENAEGAPDSLAPVLAIHGTNKPASIGRSASNGCPRLFNEDILKLAVLVPAGTPVEIWP</sequence>
<dbReference type="PANTHER" id="PTHR30582">
    <property type="entry name" value="L,D-TRANSPEPTIDASE"/>
    <property type="match status" value="1"/>
</dbReference>
<evidence type="ECO:0000313" key="8">
    <source>
        <dbReference type="EMBL" id="CAB4693944.1"/>
    </source>
</evidence>
<name>A0A6J6XSB2_9ZZZZ</name>
<evidence type="ECO:0000256" key="6">
    <source>
        <dbReference type="SAM" id="MobiDB-lite"/>
    </source>
</evidence>
<keyword evidence="5" id="KW-0961">Cell wall biogenesis/degradation</keyword>
<accession>A0A6J6XSB2</accession>
<dbReference type="GO" id="GO:0005576">
    <property type="term" value="C:extracellular region"/>
    <property type="evidence" value="ECO:0007669"/>
    <property type="project" value="TreeGrafter"/>
</dbReference>
<dbReference type="AlphaFoldDB" id="A0A6J6XSB2"/>
<dbReference type="CDD" id="cd16913">
    <property type="entry name" value="YkuD_like"/>
    <property type="match status" value="1"/>
</dbReference>
<dbReference type="InterPro" id="IPR038063">
    <property type="entry name" value="Transpep_catalytic_dom"/>
</dbReference>
<protein>
    <submittedName>
        <fullName evidence="9">Unannotated protein</fullName>
    </submittedName>
</protein>
<feature type="region of interest" description="Disordered" evidence="6">
    <location>
        <begin position="34"/>
        <end position="56"/>
    </location>
</feature>
<dbReference type="Pfam" id="PF03734">
    <property type="entry name" value="YkuD"/>
    <property type="match status" value="1"/>
</dbReference>
<dbReference type="GO" id="GO:0008360">
    <property type="term" value="P:regulation of cell shape"/>
    <property type="evidence" value="ECO:0007669"/>
    <property type="project" value="UniProtKB-KW"/>
</dbReference>
<evidence type="ECO:0000256" key="5">
    <source>
        <dbReference type="ARBA" id="ARBA00023316"/>
    </source>
</evidence>
<gene>
    <name evidence="8" type="ORF">UFOPK2582_00578</name>
    <name evidence="9" type="ORF">UFOPK3046_00381</name>
</gene>
<reference evidence="9" key="1">
    <citation type="submission" date="2020-05" db="EMBL/GenBank/DDBJ databases">
        <authorList>
            <person name="Chiriac C."/>
            <person name="Salcher M."/>
            <person name="Ghai R."/>
            <person name="Kavagutti S V."/>
        </authorList>
    </citation>
    <scope>NUCLEOTIDE SEQUENCE</scope>
</reference>
<dbReference type="GO" id="GO:0018104">
    <property type="term" value="P:peptidoglycan-protein cross-linking"/>
    <property type="evidence" value="ECO:0007669"/>
    <property type="project" value="TreeGrafter"/>
</dbReference>
<dbReference type="GO" id="GO:0071555">
    <property type="term" value="P:cell wall organization"/>
    <property type="evidence" value="ECO:0007669"/>
    <property type="project" value="UniProtKB-KW"/>
</dbReference>
<feature type="compositionally biased region" description="Low complexity" evidence="6">
    <location>
        <begin position="37"/>
        <end position="56"/>
    </location>
</feature>
<dbReference type="InterPro" id="IPR050979">
    <property type="entry name" value="LD-transpeptidase"/>
</dbReference>
<dbReference type="EMBL" id="CAFAAQ010000020">
    <property type="protein sequence ID" value="CAB4798096.1"/>
    <property type="molecule type" value="Genomic_DNA"/>
</dbReference>
<evidence type="ECO:0000256" key="1">
    <source>
        <dbReference type="ARBA" id="ARBA00004752"/>
    </source>
</evidence>
<dbReference type="PROSITE" id="PS52029">
    <property type="entry name" value="LD_TPASE"/>
    <property type="match status" value="1"/>
</dbReference>
<organism evidence="9">
    <name type="scientific">freshwater metagenome</name>
    <dbReference type="NCBI Taxonomy" id="449393"/>
    <lineage>
        <taxon>unclassified sequences</taxon>
        <taxon>metagenomes</taxon>
        <taxon>ecological metagenomes</taxon>
    </lineage>
</organism>
<proteinExistence type="predicted"/>
<dbReference type="GO" id="GO:0016740">
    <property type="term" value="F:transferase activity"/>
    <property type="evidence" value="ECO:0007669"/>
    <property type="project" value="UniProtKB-KW"/>
</dbReference>
<keyword evidence="2" id="KW-0808">Transferase</keyword>
<keyword evidence="4" id="KW-0573">Peptidoglycan synthesis</keyword>
<evidence type="ECO:0000256" key="2">
    <source>
        <dbReference type="ARBA" id="ARBA00022679"/>
    </source>
</evidence>
<comment type="pathway">
    <text evidence="1">Cell wall biogenesis; peptidoglycan biosynthesis.</text>
</comment>
<dbReference type="GO" id="GO:0071972">
    <property type="term" value="F:peptidoglycan L,D-transpeptidase activity"/>
    <property type="evidence" value="ECO:0007669"/>
    <property type="project" value="TreeGrafter"/>
</dbReference>
<dbReference type="InterPro" id="IPR005490">
    <property type="entry name" value="LD_TPept_cat_dom"/>
</dbReference>
<dbReference type="SUPFAM" id="SSF141523">
    <property type="entry name" value="L,D-transpeptidase catalytic domain-like"/>
    <property type="match status" value="1"/>
</dbReference>
<evidence type="ECO:0000313" key="9">
    <source>
        <dbReference type="EMBL" id="CAB4798096.1"/>
    </source>
</evidence>
<keyword evidence="3" id="KW-0133">Cell shape</keyword>
<evidence type="ECO:0000256" key="3">
    <source>
        <dbReference type="ARBA" id="ARBA00022960"/>
    </source>
</evidence>
<feature type="domain" description="L,D-TPase catalytic" evidence="7">
    <location>
        <begin position="198"/>
        <end position="328"/>
    </location>
</feature>
<dbReference type="UniPathway" id="UPA00219"/>